<dbReference type="EMBL" id="JAVRRT010000006">
    <property type="protein sequence ID" value="KAK5170901.1"/>
    <property type="molecule type" value="Genomic_DNA"/>
</dbReference>
<gene>
    <name evidence="2" type="ORF">LTR77_004045</name>
</gene>
<name>A0AAV9PCH5_9PEZI</name>
<organism evidence="2 3">
    <name type="scientific">Saxophila tyrrhenica</name>
    <dbReference type="NCBI Taxonomy" id="1690608"/>
    <lineage>
        <taxon>Eukaryota</taxon>
        <taxon>Fungi</taxon>
        <taxon>Dikarya</taxon>
        <taxon>Ascomycota</taxon>
        <taxon>Pezizomycotina</taxon>
        <taxon>Dothideomycetes</taxon>
        <taxon>Dothideomycetidae</taxon>
        <taxon>Mycosphaerellales</taxon>
        <taxon>Extremaceae</taxon>
        <taxon>Saxophila</taxon>
    </lineage>
</organism>
<sequence length="548" mass="60536">MNCNQGKPTGHLLASKPSSAFSTTSSAASATSVGTSRSGGSRLLFGEIDTSSDRSSGLYASVCSFVLCDSSTFLKFWLEDKCRDTFLSCVPKEDLASLRLACHDFSVRAAPALFNDLAITFRASTFTRPARLAALDRLGFYVKTLRFNVPHSPETFLPPLVDPETGAELSFTYTPQIEASTAKRPKYGDIGTTEILTRQWPTLFHAATNVPAFIRAFSAFVNLSHLKVSCPGYNQSQQYRRSTVDFALISLRIAVEQNNLNALDTLTLSPIHPGGILHLSPILGYGATPRSSRRWSRIKNLTLHVVKPRSSPAADEPDHFKLLQTYIRNFQSNLTTFKFRWIGSKGLIPIHRQRQPFALTEEHPASRTGSDHEPPAKRRALPPLHFPKLQHAEFENSKAAADDIAHFCAAHKRTIEELNFDDVELTSGTWDEALGPVTKRQHASRRSEDTADIPIMLSPTTRLPAVMERLEITSHQESGNGRKSLRMSRWLSKGRKAKAPPPTPSSRPHVPATRPPVLSSRRPKDGLLGSEGQLRRALRGGMAAWRGG</sequence>
<evidence type="ECO:0000256" key="1">
    <source>
        <dbReference type="SAM" id="MobiDB-lite"/>
    </source>
</evidence>
<feature type="region of interest" description="Disordered" evidence="1">
    <location>
        <begin position="361"/>
        <end position="383"/>
    </location>
</feature>
<dbReference type="Proteomes" id="UP001337655">
    <property type="component" value="Unassembled WGS sequence"/>
</dbReference>
<evidence type="ECO:0000313" key="2">
    <source>
        <dbReference type="EMBL" id="KAK5170901.1"/>
    </source>
</evidence>
<accession>A0AAV9PCH5</accession>
<protein>
    <submittedName>
        <fullName evidence="2">Uncharacterized protein</fullName>
    </submittedName>
</protein>
<dbReference type="AlphaFoldDB" id="A0AAV9PCH5"/>
<feature type="region of interest" description="Disordered" evidence="1">
    <location>
        <begin position="492"/>
        <end position="533"/>
    </location>
</feature>
<keyword evidence="3" id="KW-1185">Reference proteome</keyword>
<proteinExistence type="predicted"/>
<dbReference type="RefSeq" id="XP_064659929.1">
    <property type="nucleotide sequence ID" value="XM_064801299.1"/>
</dbReference>
<feature type="compositionally biased region" description="Basic and acidic residues" evidence="1">
    <location>
        <begin position="361"/>
        <end position="376"/>
    </location>
</feature>
<reference evidence="2 3" key="1">
    <citation type="submission" date="2023-08" db="EMBL/GenBank/DDBJ databases">
        <title>Black Yeasts Isolated from many extreme environments.</title>
        <authorList>
            <person name="Coleine C."/>
            <person name="Stajich J.E."/>
            <person name="Selbmann L."/>
        </authorList>
    </citation>
    <scope>NUCLEOTIDE SEQUENCE [LARGE SCALE GENOMIC DNA]</scope>
    <source>
        <strain evidence="2 3">CCFEE 5935</strain>
    </source>
</reference>
<comment type="caution">
    <text evidence="2">The sequence shown here is derived from an EMBL/GenBank/DDBJ whole genome shotgun (WGS) entry which is preliminary data.</text>
</comment>
<evidence type="ECO:0000313" key="3">
    <source>
        <dbReference type="Proteomes" id="UP001337655"/>
    </source>
</evidence>
<dbReference type="GeneID" id="89925391"/>